<dbReference type="Proteomes" id="UP000198323">
    <property type="component" value="Unassembled WGS sequence"/>
</dbReference>
<sequence>VGVIAALLRPHSAPGPAGGQDAWLAALIAGYRRGTVNPVSALHCFAHRCNAQLDFKETGVAGHAISSYFGISAVLDGVHYKTGVGRTKKESKRCAARLALDEILKLEYSEASASGKSSKY</sequence>
<evidence type="ECO:0000313" key="3">
    <source>
        <dbReference type="EMBL" id="OXB56590.1"/>
    </source>
</evidence>
<comment type="caution">
    <text evidence="3">The sequence shown here is derived from an EMBL/GenBank/DDBJ whole genome shotgun (WGS) entry which is preliminary data.</text>
</comment>
<dbReference type="AlphaFoldDB" id="A0A226MN77"/>
<gene>
    <name evidence="3" type="ORF">ASZ78_013764</name>
</gene>
<organism evidence="3 4">
    <name type="scientific">Callipepla squamata</name>
    <name type="common">Scaled quail</name>
    <dbReference type="NCBI Taxonomy" id="9009"/>
    <lineage>
        <taxon>Eukaryota</taxon>
        <taxon>Metazoa</taxon>
        <taxon>Chordata</taxon>
        <taxon>Craniata</taxon>
        <taxon>Vertebrata</taxon>
        <taxon>Euteleostomi</taxon>
        <taxon>Archelosauria</taxon>
        <taxon>Archosauria</taxon>
        <taxon>Dinosauria</taxon>
        <taxon>Saurischia</taxon>
        <taxon>Theropoda</taxon>
        <taxon>Coelurosauria</taxon>
        <taxon>Aves</taxon>
        <taxon>Neognathae</taxon>
        <taxon>Galloanserae</taxon>
        <taxon>Galliformes</taxon>
        <taxon>Odontophoridae</taxon>
        <taxon>Callipepla</taxon>
    </lineage>
</organism>
<feature type="domain" description="DRBM" evidence="2">
    <location>
        <begin position="37"/>
        <end position="105"/>
    </location>
</feature>
<dbReference type="Gene3D" id="3.30.160.20">
    <property type="match status" value="1"/>
</dbReference>
<evidence type="ECO:0000259" key="2">
    <source>
        <dbReference type="PROSITE" id="PS50137"/>
    </source>
</evidence>
<evidence type="ECO:0000256" key="1">
    <source>
        <dbReference type="PROSITE-ProRule" id="PRU00266"/>
    </source>
</evidence>
<dbReference type="CDD" id="cd19905">
    <property type="entry name" value="DSRM_ADAD1"/>
    <property type="match status" value="1"/>
</dbReference>
<dbReference type="Pfam" id="PF00035">
    <property type="entry name" value="dsrm"/>
    <property type="match status" value="1"/>
</dbReference>
<dbReference type="EMBL" id="MCFN01000632">
    <property type="protein sequence ID" value="OXB56590.1"/>
    <property type="molecule type" value="Genomic_DNA"/>
</dbReference>
<keyword evidence="4" id="KW-1185">Reference proteome</keyword>
<accession>A0A226MN77</accession>
<dbReference type="InterPro" id="IPR014720">
    <property type="entry name" value="dsRBD_dom"/>
</dbReference>
<dbReference type="PROSITE" id="PS50137">
    <property type="entry name" value="DS_RBD"/>
    <property type="match status" value="1"/>
</dbReference>
<name>A0A226MN77_CALSU</name>
<dbReference type="SMART" id="SM00358">
    <property type="entry name" value="DSRM"/>
    <property type="match status" value="1"/>
</dbReference>
<reference evidence="3 4" key="1">
    <citation type="submission" date="2016-07" db="EMBL/GenBank/DDBJ databases">
        <title>Disparate Historic Effective Population Sizes Predicted by Modern Levels of Genome Diversity for the Scaled Quail (Callipepla squamata) and the Northern Bobwhite (Colinus virginianus): Inferences from First and Second Generation Draft Genome Assemblies for Sympatric New World Quail.</title>
        <authorList>
            <person name="Oldeschulte D.L."/>
            <person name="Halley Y.A."/>
            <person name="Bhattarai E.K."/>
            <person name="Brashear W.A."/>
            <person name="Hill J."/>
            <person name="Metz R.P."/>
            <person name="Johnson C.D."/>
            <person name="Rollins D."/>
            <person name="Peterson M.J."/>
            <person name="Bickhart D.M."/>
            <person name="Decker J.E."/>
            <person name="Seabury C.M."/>
        </authorList>
    </citation>
    <scope>NUCLEOTIDE SEQUENCE [LARGE SCALE GENOMIC DNA]</scope>
    <source>
        <strain evidence="3 4">Texas</strain>
        <tissue evidence="3">Leg muscle</tissue>
    </source>
</reference>
<feature type="non-terminal residue" evidence="3">
    <location>
        <position position="1"/>
    </location>
</feature>
<dbReference type="GO" id="GO:0003723">
    <property type="term" value="F:RNA binding"/>
    <property type="evidence" value="ECO:0007669"/>
    <property type="project" value="UniProtKB-UniRule"/>
</dbReference>
<dbReference type="OrthoDB" id="10268011at2759"/>
<dbReference type="InterPro" id="IPR044455">
    <property type="entry name" value="ADAD1_DSRM"/>
</dbReference>
<evidence type="ECO:0000313" key="4">
    <source>
        <dbReference type="Proteomes" id="UP000198323"/>
    </source>
</evidence>
<dbReference type="SUPFAM" id="SSF54768">
    <property type="entry name" value="dsRNA-binding domain-like"/>
    <property type="match status" value="1"/>
</dbReference>
<dbReference type="STRING" id="9009.A0A226MN77"/>
<protein>
    <recommendedName>
        <fullName evidence="2">DRBM domain-containing protein</fullName>
    </recommendedName>
</protein>
<keyword evidence="1" id="KW-0694">RNA-binding</keyword>
<proteinExistence type="predicted"/>